<reference evidence="4" key="1">
    <citation type="submission" date="2016-04" db="EMBL/GenBank/DDBJ databases">
        <title>Complete Genome Sequences of Twelve Strains of a Stable Defined Moderately Diverse Mouse Microbiota 2 (sDMDMm2).</title>
        <authorList>
            <person name="Uchimura Y."/>
            <person name="Wyss M."/>
            <person name="Brugiroux S."/>
            <person name="Limenitakis J.P."/>
            <person name="Stecher B."/>
            <person name="McCoy K.D."/>
            <person name="Macpherson A.J."/>
        </authorList>
    </citation>
    <scope>NUCLEOTIDE SEQUENCE [LARGE SCALE GENOMIC DNA]</scope>
    <source>
        <strain evidence="4">YL27</strain>
    </source>
</reference>
<dbReference type="Proteomes" id="UP000186351">
    <property type="component" value="Chromosome"/>
</dbReference>
<evidence type="ECO:0000259" key="2">
    <source>
        <dbReference type="Pfam" id="PF11396"/>
    </source>
</evidence>
<keyword evidence="1" id="KW-0732">Signal</keyword>
<dbReference type="InterPro" id="IPR021533">
    <property type="entry name" value="PepSY-like"/>
</dbReference>
<protein>
    <recommendedName>
        <fullName evidence="2">Putative beta-lactamase-inhibitor-like PepSY-like domain-containing protein</fullName>
    </recommendedName>
</protein>
<dbReference type="AlphaFoldDB" id="A0A1B1SCC3"/>
<dbReference type="Pfam" id="PF11396">
    <property type="entry name" value="PepSY_like"/>
    <property type="match status" value="1"/>
</dbReference>
<dbReference type="KEGG" id="pary:A4V02_12375"/>
<accession>A0A1Z2XG88</accession>
<dbReference type="Gene3D" id="3.10.450.360">
    <property type="match status" value="1"/>
</dbReference>
<organism evidence="3 4">
    <name type="scientific">Muribaculum intestinale</name>
    <dbReference type="NCBI Taxonomy" id="1796646"/>
    <lineage>
        <taxon>Bacteria</taxon>
        <taxon>Pseudomonadati</taxon>
        <taxon>Bacteroidota</taxon>
        <taxon>Bacteroidia</taxon>
        <taxon>Bacteroidales</taxon>
        <taxon>Muribaculaceae</taxon>
        <taxon>Muribaculum</taxon>
    </lineage>
</organism>
<dbReference type="GeneID" id="65537670"/>
<accession>A0A1B1SCC3</accession>
<feature type="signal peptide" evidence="1">
    <location>
        <begin position="1"/>
        <end position="20"/>
    </location>
</feature>
<dbReference type="EMBL" id="CP015402">
    <property type="protein sequence ID" value="ANU64436.1"/>
    <property type="molecule type" value="Genomic_DNA"/>
</dbReference>
<evidence type="ECO:0000313" key="3">
    <source>
        <dbReference type="EMBL" id="ANU64436.1"/>
    </source>
</evidence>
<feature type="domain" description="Putative beta-lactamase-inhibitor-like PepSY-like" evidence="2">
    <location>
        <begin position="64"/>
        <end position="157"/>
    </location>
</feature>
<name>A0A1B1SCC3_9BACT</name>
<dbReference type="SUPFAM" id="SSF160574">
    <property type="entry name" value="BT0923-like"/>
    <property type="match status" value="1"/>
</dbReference>
<proteinExistence type="predicted"/>
<evidence type="ECO:0000313" key="4">
    <source>
        <dbReference type="Proteomes" id="UP000186351"/>
    </source>
</evidence>
<dbReference type="RefSeq" id="WP_068961715.1">
    <property type="nucleotide sequence ID" value="NZ_CAJTAP010000021.1"/>
</dbReference>
<sequence length="174" mass="19579">MKLSYSIPAFLFTMAAIAVAMPSCDSNEHNDPYTPSRVDAAFNDALKEQFPDAQNVKWERNSEYRVAEFNKNGVGYDVWFDKTTAWAMTEMDYGKDIFLVPDNAVTAAFPKGEYGIWTIDDITHYKQKASEFYVFEVEKTGSADMDVFYTTDGTMIKAIPSDTAPDILPTTSIL</sequence>
<dbReference type="STRING" id="1796646.A4V02_12375"/>
<evidence type="ECO:0000256" key="1">
    <source>
        <dbReference type="SAM" id="SignalP"/>
    </source>
</evidence>
<gene>
    <name evidence="3" type="ORF">A4V02_12375</name>
</gene>
<feature type="chain" id="PRO_5008529421" description="Putative beta-lactamase-inhibitor-like PepSY-like domain-containing protein" evidence="1">
    <location>
        <begin position="21"/>
        <end position="174"/>
    </location>
</feature>
<keyword evidence="4" id="KW-1185">Reference proteome</keyword>
<dbReference type="OrthoDB" id="1048380at2"/>